<reference evidence="1" key="1">
    <citation type="journal article" date="2023" name="G3 (Bethesda)">
        <title>Whole genome assembly and annotation of the endangered Caribbean coral Acropora cervicornis.</title>
        <authorList>
            <person name="Selwyn J.D."/>
            <person name="Vollmer S.V."/>
        </authorList>
    </citation>
    <scope>NUCLEOTIDE SEQUENCE</scope>
    <source>
        <strain evidence="1">K2</strain>
    </source>
</reference>
<sequence length="162" mass="18155">MEELTVAEGQATSLLGNTFSISATRNSPISLQYYSEDSSLGVEYFQGSTFGYTVYGMLGILERVCFEIEWIPKNRLRANADPFQSITHDPRPTTHDLEPTTHDLGPTTHDQQTLPNETEEIPENLSENVLSVPTQTNNSDILLHDPVTVKSSCVYGAFFRRR</sequence>
<gene>
    <name evidence="1" type="ORF">P5673_012514</name>
</gene>
<name>A0AAD9QMY3_ACRCE</name>
<comment type="caution">
    <text evidence="1">The sequence shown here is derived from an EMBL/GenBank/DDBJ whole genome shotgun (WGS) entry which is preliminary data.</text>
</comment>
<accession>A0AAD9QMY3</accession>
<dbReference type="EMBL" id="JARQWQ010000023">
    <property type="protein sequence ID" value="KAK2564262.1"/>
    <property type="molecule type" value="Genomic_DNA"/>
</dbReference>
<organism evidence="1 2">
    <name type="scientific">Acropora cervicornis</name>
    <name type="common">Staghorn coral</name>
    <dbReference type="NCBI Taxonomy" id="6130"/>
    <lineage>
        <taxon>Eukaryota</taxon>
        <taxon>Metazoa</taxon>
        <taxon>Cnidaria</taxon>
        <taxon>Anthozoa</taxon>
        <taxon>Hexacorallia</taxon>
        <taxon>Scleractinia</taxon>
        <taxon>Astrocoeniina</taxon>
        <taxon>Acroporidae</taxon>
        <taxon>Acropora</taxon>
    </lineage>
</organism>
<proteinExistence type="predicted"/>
<dbReference type="Proteomes" id="UP001249851">
    <property type="component" value="Unassembled WGS sequence"/>
</dbReference>
<keyword evidence="2" id="KW-1185">Reference proteome</keyword>
<evidence type="ECO:0000313" key="1">
    <source>
        <dbReference type="EMBL" id="KAK2564262.1"/>
    </source>
</evidence>
<protein>
    <submittedName>
        <fullName evidence="1">Uncharacterized protein</fullName>
    </submittedName>
</protein>
<dbReference type="AlphaFoldDB" id="A0AAD9QMY3"/>
<evidence type="ECO:0000313" key="2">
    <source>
        <dbReference type="Proteomes" id="UP001249851"/>
    </source>
</evidence>
<reference evidence="1" key="2">
    <citation type="journal article" date="2023" name="Science">
        <title>Genomic signatures of disease resistance in endangered staghorn corals.</title>
        <authorList>
            <person name="Vollmer S.V."/>
            <person name="Selwyn J.D."/>
            <person name="Despard B.A."/>
            <person name="Roesel C.L."/>
        </authorList>
    </citation>
    <scope>NUCLEOTIDE SEQUENCE</scope>
    <source>
        <strain evidence="1">K2</strain>
    </source>
</reference>